<sequence>MKPMTMTPSRLRRVMNIWPPFLFAGIRVLDIGADWRSARVALRLRWYNRNYVGTQFGGSLFAMTDPFWMILVMRGLGRDYIVWDKAGEIDFVAPGREAVYATFHLDDALLDEIRAATADGGKYLRWCETAVCTAGGEVVARVRKQLYVRRKPTT</sequence>
<keyword evidence="2" id="KW-1185">Reference proteome</keyword>
<dbReference type="Pfam" id="PF14539">
    <property type="entry name" value="DUF4442"/>
    <property type="match status" value="1"/>
</dbReference>
<organism evidence="1 2">
    <name type="scientific">Dokdonella fugitiva</name>
    <dbReference type="NCBI Taxonomy" id="328517"/>
    <lineage>
        <taxon>Bacteria</taxon>
        <taxon>Pseudomonadati</taxon>
        <taxon>Pseudomonadota</taxon>
        <taxon>Gammaproteobacteria</taxon>
        <taxon>Lysobacterales</taxon>
        <taxon>Rhodanobacteraceae</taxon>
        <taxon>Dokdonella</taxon>
    </lineage>
</organism>
<dbReference type="InterPro" id="IPR027961">
    <property type="entry name" value="DUF4442"/>
</dbReference>
<proteinExistence type="predicted"/>
<evidence type="ECO:0000313" key="1">
    <source>
        <dbReference type="EMBL" id="MBA8886987.1"/>
    </source>
</evidence>
<dbReference type="InterPro" id="IPR029069">
    <property type="entry name" value="HotDog_dom_sf"/>
</dbReference>
<dbReference type="Proteomes" id="UP000550401">
    <property type="component" value="Unassembled WGS sequence"/>
</dbReference>
<name>A0A839ERH8_9GAMM</name>
<protein>
    <submittedName>
        <fullName evidence="1">Acyl-coenzyme A thioesterase PaaI-like protein</fullName>
    </submittedName>
</protein>
<comment type="caution">
    <text evidence="1">The sequence shown here is derived from an EMBL/GenBank/DDBJ whole genome shotgun (WGS) entry which is preliminary data.</text>
</comment>
<dbReference type="Gene3D" id="3.10.129.10">
    <property type="entry name" value="Hotdog Thioesterase"/>
    <property type="match status" value="1"/>
</dbReference>
<reference evidence="1 2" key="1">
    <citation type="submission" date="2020-07" db="EMBL/GenBank/DDBJ databases">
        <title>Genomic Encyclopedia of Type Strains, Phase IV (KMG-V): Genome sequencing to study the core and pangenomes of soil and plant-associated prokaryotes.</title>
        <authorList>
            <person name="Whitman W."/>
        </authorList>
    </citation>
    <scope>NUCLEOTIDE SEQUENCE [LARGE SCALE GENOMIC DNA]</scope>
    <source>
        <strain evidence="1 2">RH2WT43</strain>
    </source>
</reference>
<evidence type="ECO:0000313" key="2">
    <source>
        <dbReference type="Proteomes" id="UP000550401"/>
    </source>
</evidence>
<dbReference type="EMBL" id="JACGXL010000001">
    <property type="protein sequence ID" value="MBA8886987.1"/>
    <property type="molecule type" value="Genomic_DNA"/>
</dbReference>
<dbReference type="AlphaFoldDB" id="A0A839ERH8"/>
<accession>A0A839ERH8</accession>
<dbReference type="SUPFAM" id="SSF54637">
    <property type="entry name" value="Thioesterase/thiol ester dehydrase-isomerase"/>
    <property type="match status" value="1"/>
</dbReference>
<gene>
    <name evidence="1" type="ORF">FHW12_001178</name>
</gene>